<feature type="transmembrane region" description="Helical" evidence="8">
    <location>
        <begin position="1935"/>
        <end position="1957"/>
    </location>
</feature>
<dbReference type="OrthoDB" id="10035969at2759"/>
<dbReference type="InterPro" id="IPR006626">
    <property type="entry name" value="PbH1"/>
</dbReference>
<evidence type="ECO:0000313" key="9">
    <source>
        <dbReference type="EMBL" id="TNV74929.1"/>
    </source>
</evidence>
<feature type="transmembrane region" description="Helical" evidence="8">
    <location>
        <begin position="2006"/>
        <end position="2026"/>
    </location>
</feature>
<dbReference type="PANTHER" id="PTHR11319">
    <property type="entry name" value="G PROTEIN-COUPLED RECEPTOR-RELATED"/>
    <property type="match status" value="1"/>
</dbReference>
<feature type="transmembrane region" description="Helical" evidence="8">
    <location>
        <begin position="1905"/>
        <end position="1923"/>
    </location>
</feature>
<evidence type="ECO:0008006" key="11">
    <source>
        <dbReference type="Google" id="ProtNLM"/>
    </source>
</evidence>
<dbReference type="EMBL" id="RRYP01016546">
    <property type="protein sequence ID" value="TNV74929.1"/>
    <property type="molecule type" value="Genomic_DNA"/>
</dbReference>
<dbReference type="SMART" id="SM00710">
    <property type="entry name" value="PbH1"/>
    <property type="match status" value="8"/>
</dbReference>
<keyword evidence="10" id="KW-1185">Reference proteome</keyword>
<protein>
    <recommendedName>
        <fullName evidence="11">Transmembrane protein</fullName>
    </recommendedName>
</protein>
<feature type="transmembrane region" description="Helical" evidence="8">
    <location>
        <begin position="2188"/>
        <end position="2207"/>
    </location>
</feature>
<keyword evidence="5" id="KW-0732">Signal</keyword>
<dbReference type="NCBIfam" id="TIGR01376">
    <property type="entry name" value="POMP_repeat"/>
    <property type="match status" value="1"/>
</dbReference>
<proteinExistence type="predicted"/>
<name>A0A8J8SXX1_HALGN</name>
<keyword evidence="4" id="KW-0964">Secreted</keyword>
<dbReference type="SUPFAM" id="SSF51126">
    <property type="entry name" value="Pectin lyase-like"/>
    <property type="match status" value="2"/>
</dbReference>
<evidence type="ECO:0000256" key="7">
    <source>
        <dbReference type="ARBA" id="ARBA00023237"/>
    </source>
</evidence>
<evidence type="ECO:0000256" key="8">
    <source>
        <dbReference type="SAM" id="Phobius"/>
    </source>
</evidence>
<accession>A0A8J8SXX1</accession>
<reference evidence="9" key="1">
    <citation type="submission" date="2019-06" db="EMBL/GenBank/DDBJ databases">
        <authorList>
            <person name="Zheng W."/>
        </authorList>
    </citation>
    <scope>NUCLEOTIDE SEQUENCE</scope>
    <source>
        <strain evidence="9">QDHG01</strain>
    </source>
</reference>
<keyword evidence="8" id="KW-0812">Transmembrane</keyword>
<dbReference type="PANTHER" id="PTHR11319:SF35">
    <property type="entry name" value="OUTER MEMBRANE PROTEIN PMPC-RELATED"/>
    <property type="match status" value="1"/>
</dbReference>
<dbReference type="InterPro" id="IPR003368">
    <property type="entry name" value="POMP_repeat"/>
</dbReference>
<gene>
    <name evidence="9" type="ORF">FGO68_gene8072</name>
</gene>
<feature type="transmembrane region" description="Helical" evidence="8">
    <location>
        <begin position="2246"/>
        <end position="2267"/>
    </location>
</feature>
<keyword evidence="8" id="KW-1133">Transmembrane helix</keyword>
<evidence type="ECO:0000256" key="4">
    <source>
        <dbReference type="ARBA" id="ARBA00022525"/>
    </source>
</evidence>
<keyword evidence="6 8" id="KW-0472">Membrane</keyword>
<dbReference type="InterPro" id="IPR011050">
    <property type="entry name" value="Pectin_lyase_fold/virulence"/>
</dbReference>
<sequence length="2328" mass="262191">MVTCSTSKILLPKRAVAMLFQIIKLLNPQLSRLLAGQEAREMAWQKDNLQIYQALSNIPTVQIQNIIASKMSTYSQTKTKIIIQPEETLTKHFLFQNSLRIQTTQLTSCKDQDNQCHYRPSVCFNQPHEQCQIKSRVINKIGSNFKFIVPKNGTLNIINIIFDSIDSVIDCKVLIIDNFNIEAIDNSCLDKLHICCQVELINGPVSCTNPYDPSAIQPLFHKFNHCHSKALGGGLFYLVGTSSDTYPTLSIQNCEFQNFFQEMSSLVVITSQHANLSIQDSLFNQFSSCGSIISNGIDFNITQSPNFKGKEYALYLEDYIKTNQNQFSEFIGGPALEYSLTLQGNTFKDFNFLKRWQRDRSDDRILGGVARVANEKLRNNGLILSLYGGRNLKVHIVENAFQDIIQYFGSWNGQKLDPCSAILSEISTQKEELSGMGLYIYQQTHLISITNNSQSTIIIEGNTLKNLSLSGPLLQLAETQGNHCNKYVIKNNQFSFIHGYINSNIIYILREQSDIYNLTQRMLMGGNIIINGNNFSEIAGCPTVSTGILMISVRKGSNHYYSQALNLVSEDDFEDSTTLQDADRLQQLPSQISIISTSSGKLSLYEGQTILQNNAYTNISMGVATADIASYHGSLIKFVNVFKASLQNETFMNIGGYTVEHSKELLSLILNIEKALFSSNIKTELFGEENEPLWTAKQNIQSMPFMQTYLSTSLIFCNSMHQLIITGNFNNIWLIDRFNALKPLQQQGVILYLSNFKGKLQIGDGSSLSTIKGIQGMLNPFTIERFQNWDPKLYPYSDESEKVLFPFDEMIYGAGSILFHIHSESNEFSEITLMNIVFKNNYHRATRYKYAEGMPSIMSTFINQTQQQGKQIKRISLQNVTLSRSTYENSGGYFQLTADDLVLSGVKFDDIGNWNMLEDKDWESWEIDTSEQDKGPFSSLIQILMPTSDSAANLMMEKSSFVRINAGLGALPILDVGIVQNSGQRMTLRFNELVISGGKGGTELPQSILLNIRNLQFKSNANVTLDIKKLTVKDSESQYGIFRIDEKLTLQDFKITQSTFSQLNGKFASTIAINHQVANQIAMSDSIFYGALLDQRAESAILNDHTNIQEAHYNKASMIKISNAVNIHLSNITAKYHYYAYTGAFLQATDSSQVSLSDSSISHMSSLHGGAILVFHESSLNISNSQFYSLTANDSGVIQAKEKSSVYISDSAFEDNGAVMNGVFKFATQASFIIENSSFRRNKCITRNSIGQVFQSYKEATFRNIIFQENAAKTYMDYDDQQGTAIELIQAEHGILFDNCKFIDNKALFETSCLHISSCRGVMINNTIFSSEEGNLGRFGVRSFKYGVFMRLMPISSVRINNCTFQGGRGQKGGAIFSLGENKIDISASKFVNNTVYVDGGAIYADEVDIIHITGSQFHSNEAAHPNIRGDSISLKGGYEFKISDSVFTSKIASNFISAQSVFAVGFESCIMRHEENFLIQNVNAGIHLRNVIIMIIRNNLFENLYGNYSLGGGAIILEQSTGYADQLYIGQAYIGENTFENCRSDTNGGALTLLNIDNILVTGCKFIKNTAKVSGGSIYSSCIKPYDCNYRIEDSEFINNTAYQEGGAIKWTFTEPSFTNLKYQNNQAGLYGDDIASIARVLVRIIKEQVATTKYNNETIIKDVETQSGTSIDLYFGLVDKYGQFVQSDTESKLSIKTNKKISRMIDIAPVIESQTQVTAQSGFFIVENFVLVSQPNSTQSLHFTTNGIDENIDDNMKFFDTDIQILQESKNYLDIEFLVSSCLEGESFLPNGRCQRCSLGQYMLQIPSEPTSCLQCQQQVSECLGGSNIYPLPGYWRSSNISETFYGCLYPKSCLGRQNSLENYQGVCEVGYQGVLCADCQDEYSKDQSNHKCTKCPNNNQNIFILLLMALFFLSIILILVRSNMIADTAEKNYLPVFFRILLNHLQILFFTASFDLDWPEDLLQFFKNIQPISDAQSQLFSIDCFVKNTHYFHSFQAKRIFEIKIVLIAVLPIALIFLSFVIVKCIELKQKQSSNQTLQLQNEDSNNLEHSVVNINEKSANTQDLSQSLSNISNKQGNGYFISILIIILFLIHPTVTKEMFSIFNCKMIDNVQRLLIDLETVCYEGDHKFIAYWIAAPSILIYSIGIPTFGFAILMKKKNQLEAASIKRQYGFLYNGYKEGFSQYWEMIVIYRKVILVFIQIFLAQRGKVTQALITLLFLVFCIVLLKKYEPYSKSYLNRLELMSLLTSALSVYFGLYFISSHVASLIPESLNFQITLSQQESMILFILIVAAHASFFFYWLVSFIKEFHATIRQKQLYSLERDG</sequence>
<keyword evidence="7" id="KW-0998">Cell outer membrane</keyword>
<evidence type="ECO:0000256" key="3">
    <source>
        <dbReference type="ARBA" id="ARBA00004613"/>
    </source>
</evidence>
<feature type="transmembrane region" description="Helical" evidence="8">
    <location>
        <begin position="2287"/>
        <end position="2309"/>
    </location>
</feature>
<comment type="subcellular location">
    <subcellularLocation>
        <location evidence="1">Cell envelope</location>
    </subcellularLocation>
    <subcellularLocation>
        <location evidence="2">Cell outer membrane</location>
    </subcellularLocation>
    <subcellularLocation>
        <location evidence="3">Secreted</location>
    </subcellularLocation>
</comment>
<dbReference type="GO" id="GO:0005576">
    <property type="term" value="C:extracellular region"/>
    <property type="evidence" value="ECO:0007669"/>
    <property type="project" value="UniProtKB-SubCell"/>
</dbReference>
<evidence type="ECO:0000256" key="6">
    <source>
        <dbReference type="ARBA" id="ARBA00023136"/>
    </source>
</evidence>
<evidence type="ECO:0000313" key="10">
    <source>
        <dbReference type="Proteomes" id="UP000785679"/>
    </source>
</evidence>
<organism evidence="9 10">
    <name type="scientific">Halteria grandinella</name>
    <dbReference type="NCBI Taxonomy" id="5974"/>
    <lineage>
        <taxon>Eukaryota</taxon>
        <taxon>Sar</taxon>
        <taxon>Alveolata</taxon>
        <taxon>Ciliophora</taxon>
        <taxon>Intramacronucleata</taxon>
        <taxon>Spirotrichea</taxon>
        <taxon>Stichotrichia</taxon>
        <taxon>Sporadotrichida</taxon>
        <taxon>Halteriidae</taxon>
        <taxon>Halteria</taxon>
    </lineage>
</organism>
<dbReference type="Proteomes" id="UP000785679">
    <property type="component" value="Unassembled WGS sequence"/>
</dbReference>
<evidence type="ECO:0000256" key="2">
    <source>
        <dbReference type="ARBA" id="ARBA00004442"/>
    </source>
</evidence>
<evidence type="ECO:0000256" key="5">
    <source>
        <dbReference type="ARBA" id="ARBA00022729"/>
    </source>
</evidence>
<feature type="transmembrane region" description="Helical" evidence="8">
    <location>
        <begin position="2134"/>
        <end position="2158"/>
    </location>
</feature>
<feature type="transmembrane region" description="Helical" evidence="8">
    <location>
        <begin position="2082"/>
        <end position="2099"/>
    </location>
</feature>
<comment type="caution">
    <text evidence="9">The sequence shown here is derived from an EMBL/GenBank/DDBJ whole genome shotgun (WGS) entry which is preliminary data.</text>
</comment>
<evidence type="ECO:0000256" key="1">
    <source>
        <dbReference type="ARBA" id="ARBA00004196"/>
    </source>
</evidence>
<feature type="transmembrane region" description="Helical" evidence="8">
    <location>
        <begin position="2213"/>
        <end position="2230"/>
    </location>
</feature>